<dbReference type="PANTHER" id="PTHR43048:SF3">
    <property type="entry name" value="METHYLMALONYL-COA EPIMERASE, MITOCHONDRIAL"/>
    <property type="match status" value="1"/>
</dbReference>
<evidence type="ECO:0000259" key="2">
    <source>
        <dbReference type="PROSITE" id="PS51819"/>
    </source>
</evidence>
<dbReference type="RefSeq" id="WP_129887406.1">
    <property type="nucleotide sequence ID" value="NZ_CP035758.1"/>
</dbReference>
<dbReference type="PANTHER" id="PTHR43048">
    <property type="entry name" value="METHYLMALONYL-COA EPIMERASE"/>
    <property type="match status" value="1"/>
</dbReference>
<dbReference type="CDD" id="cd06587">
    <property type="entry name" value="VOC"/>
    <property type="match status" value="1"/>
</dbReference>
<evidence type="ECO:0000256" key="1">
    <source>
        <dbReference type="ARBA" id="ARBA00022723"/>
    </source>
</evidence>
<dbReference type="AlphaFoldDB" id="A0A4V0YYK4"/>
<dbReference type="OrthoDB" id="9794917at2"/>
<dbReference type="InterPro" id="IPR029068">
    <property type="entry name" value="Glyas_Bleomycin-R_OHBP_Dase"/>
</dbReference>
<keyword evidence="4" id="KW-1185">Reference proteome</keyword>
<dbReference type="GO" id="GO:0004493">
    <property type="term" value="F:methylmalonyl-CoA epimerase activity"/>
    <property type="evidence" value="ECO:0007669"/>
    <property type="project" value="TreeGrafter"/>
</dbReference>
<dbReference type="KEGG" id="kbs:EPA93_11145"/>
<dbReference type="InterPro" id="IPR051785">
    <property type="entry name" value="MMCE/EMCE_epimerase"/>
</dbReference>
<gene>
    <name evidence="3" type="ORF">EPA93_11145</name>
</gene>
<accession>A0A4V0YYK4</accession>
<dbReference type="Proteomes" id="UP000290365">
    <property type="component" value="Chromosome"/>
</dbReference>
<dbReference type="GO" id="GO:0046491">
    <property type="term" value="P:L-methylmalonyl-CoA metabolic process"/>
    <property type="evidence" value="ECO:0007669"/>
    <property type="project" value="TreeGrafter"/>
</dbReference>
<dbReference type="Pfam" id="PF00903">
    <property type="entry name" value="Glyoxalase"/>
    <property type="match status" value="1"/>
</dbReference>
<dbReference type="InterPro" id="IPR004360">
    <property type="entry name" value="Glyas_Fos-R_dOase_dom"/>
</dbReference>
<keyword evidence="1" id="KW-0479">Metal-binding</keyword>
<feature type="domain" description="VOC" evidence="2">
    <location>
        <begin position="4"/>
        <end position="127"/>
    </location>
</feature>
<dbReference type="GO" id="GO:0046872">
    <property type="term" value="F:metal ion binding"/>
    <property type="evidence" value="ECO:0007669"/>
    <property type="project" value="UniProtKB-KW"/>
</dbReference>
<dbReference type="Gene3D" id="3.10.180.10">
    <property type="entry name" value="2,3-Dihydroxybiphenyl 1,2-Dioxygenase, domain 1"/>
    <property type="match status" value="1"/>
</dbReference>
<dbReference type="InterPro" id="IPR018146">
    <property type="entry name" value="Glyoxalase_1_CS"/>
</dbReference>
<sequence>MITGLGHVAFRITDLEKALDFYCNKLGFREAFRLEREGEPSPWIVYIQVAPNQFIELFPGAQGENPAGGDKVGYNHFCLVVDDLSATLEALEKRGLTISGGPQQGLDHNWQYWLNDPDGNAIELMQIVAESPHAAAEASWVSPAKQ</sequence>
<dbReference type="SUPFAM" id="SSF54593">
    <property type="entry name" value="Glyoxalase/Bleomycin resistance protein/Dihydroxybiphenyl dioxygenase"/>
    <property type="match status" value="1"/>
</dbReference>
<dbReference type="GO" id="GO:0004462">
    <property type="term" value="F:lactoylglutathione lyase activity"/>
    <property type="evidence" value="ECO:0007669"/>
    <property type="project" value="InterPro"/>
</dbReference>
<organism evidence="3 4">
    <name type="scientific">Ktedonosporobacter rubrisoli</name>
    <dbReference type="NCBI Taxonomy" id="2509675"/>
    <lineage>
        <taxon>Bacteria</taxon>
        <taxon>Bacillati</taxon>
        <taxon>Chloroflexota</taxon>
        <taxon>Ktedonobacteria</taxon>
        <taxon>Ktedonobacterales</taxon>
        <taxon>Ktedonosporobacteraceae</taxon>
        <taxon>Ktedonosporobacter</taxon>
    </lineage>
</organism>
<dbReference type="EMBL" id="CP035758">
    <property type="protein sequence ID" value="QBD76531.1"/>
    <property type="molecule type" value="Genomic_DNA"/>
</dbReference>
<protein>
    <submittedName>
        <fullName evidence="3">VOC family protein</fullName>
    </submittedName>
</protein>
<evidence type="ECO:0000313" key="3">
    <source>
        <dbReference type="EMBL" id="QBD76531.1"/>
    </source>
</evidence>
<name>A0A4V0YYK4_KTERU</name>
<reference evidence="3 4" key="1">
    <citation type="submission" date="2019-01" db="EMBL/GenBank/DDBJ databases">
        <title>Ktedonosporobacter rubrisoli SCAWS-G2.</title>
        <authorList>
            <person name="Huang Y."/>
            <person name="Yan B."/>
        </authorList>
    </citation>
    <scope>NUCLEOTIDE SEQUENCE [LARGE SCALE GENOMIC DNA]</scope>
    <source>
        <strain evidence="3 4">SCAWS-G2</strain>
    </source>
</reference>
<dbReference type="PROSITE" id="PS51819">
    <property type="entry name" value="VOC"/>
    <property type="match status" value="1"/>
</dbReference>
<dbReference type="PROSITE" id="PS00934">
    <property type="entry name" value="GLYOXALASE_I_1"/>
    <property type="match status" value="1"/>
</dbReference>
<dbReference type="InterPro" id="IPR037523">
    <property type="entry name" value="VOC_core"/>
</dbReference>
<proteinExistence type="predicted"/>
<evidence type="ECO:0000313" key="4">
    <source>
        <dbReference type="Proteomes" id="UP000290365"/>
    </source>
</evidence>